<keyword evidence="3" id="KW-0520">NAD</keyword>
<gene>
    <name evidence="7" type="ORF">G4Y79_04960</name>
</gene>
<dbReference type="PIRSF" id="PIRSF000103">
    <property type="entry name" value="HIBADH"/>
    <property type="match status" value="1"/>
</dbReference>
<protein>
    <submittedName>
        <fullName evidence="7">NAD(P)-dependent oxidoreductase</fullName>
    </submittedName>
</protein>
<dbReference type="Gene3D" id="1.10.1040.10">
    <property type="entry name" value="N-(1-d-carboxylethyl)-l-norvaline Dehydrogenase, domain 2"/>
    <property type="match status" value="1"/>
</dbReference>
<dbReference type="GO" id="GO:0051287">
    <property type="term" value="F:NAD binding"/>
    <property type="evidence" value="ECO:0007669"/>
    <property type="project" value="InterPro"/>
</dbReference>
<dbReference type="EMBL" id="CP062983">
    <property type="protein sequence ID" value="QPC83731.1"/>
    <property type="molecule type" value="Genomic_DNA"/>
</dbReference>
<dbReference type="PANTHER" id="PTHR43060:SF15">
    <property type="entry name" value="3-HYDROXYISOBUTYRATE DEHYDROGENASE-LIKE 1, MITOCHONDRIAL-RELATED"/>
    <property type="match status" value="1"/>
</dbReference>
<dbReference type="Pfam" id="PF14833">
    <property type="entry name" value="NAD_binding_11"/>
    <property type="match status" value="1"/>
</dbReference>
<evidence type="ECO:0000256" key="4">
    <source>
        <dbReference type="PIRSR" id="PIRSR000103-1"/>
    </source>
</evidence>
<evidence type="ECO:0000313" key="8">
    <source>
        <dbReference type="Proteomes" id="UP000594468"/>
    </source>
</evidence>
<dbReference type="InterPro" id="IPR036291">
    <property type="entry name" value="NAD(P)-bd_dom_sf"/>
</dbReference>
<organism evidence="7 8">
    <name type="scientific">Phototrophicus methaneseepsis</name>
    <dbReference type="NCBI Taxonomy" id="2710758"/>
    <lineage>
        <taxon>Bacteria</taxon>
        <taxon>Bacillati</taxon>
        <taxon>Chloroflexota</taxon>
        <taxon>Candidatus Thermofontia</taxon>
        <taxon>Phototrophicales</taxon>
        <taxon>Phototrophicaceae</taxon>
        <taxon>Phototrophicus</taxon>
    </lineage>
</organism>
<dbReference type="GO" id="GO:0016491">
    <property type="term" value="F:oxidoreductase activity"/>
    <property type="evidence" value="ECO:0007669"/>
    <property type="project" value="UniProtKB-KW"/>
</dbReference>
<comment type="similarity">
    <text evidence="1">Belongs to the HIBADH-related family.</text>
</comment>
<feature type="active site" evidence="4">
    <location>
        <position position="172"/>
    </location>
</feature>
<evidence type="ECO:0000256" key="2">
    <source>
        <dbReference type="ARBA" id="ARBA00023002"/>
    </source>
</evidence>
<dbReference type="Proteomes" id="UP000594468">
    <property type="component" value="Chromosome"/>
</dbReference>
<dbReference type="InterPro" id="IPR029154">
    <property type="entry name" value="HIBADH-like_NADP-bd"/>
</dbReference>
<dbReference type="PANTHER" id="PTHR43060">
    <property type="entry name" value="3-HYDROXYISOBUTYRATE DEHYDROGENASE-LIKE 1, MITOCHONDRIAL-RELATED"/>
    <property type="match status" value="1"/>
</dbReference>
<dbReference type="Pfam" id="PF03446">
    <property type="entry name" value="NAD_binding_2"/>
    <property type="match status" value="1"/>
</dbReference>
<keyword evidence="8" id="KW-1185">Reference proteome</keyword>
<dbReference type="RefSeq" id="WP_195171795.1">
    <property type="nucleotide sequence ID" value="NZ_CP062983.1"/>
</dbReference>
<evidence type="ECO:0000256" key="1">
    <source>
        <dbReference type="ARBA" id="ARBA00009080"/>
    </source>
</evidence>
<proteinExistence type="inferred from homology"/>
<dbReference type="SUPFAM" id="SSF51735">
    <property type="entry name" value="NAD(P)-binding Rossmann-fold domains"/>
    <property type="match status" value="1"/>
</dbReference>
<dbReference type="GO" id="GO:0050661">
    <property type="term" value="F:NADP binding"/>
    <property type="evidence" value="ECO:0007669"/>
    <property type="project" value="InterPro"/>
</dbReference>
<reference evidence="7 8" key="1">
    <citation type="submission" date="2020-02" db="EMBL/GenBank/DDBJ databases">
        <authorList>
            <person name="Zheng R.K."/>
            <person name="Sun C.M."/>
        </authorList>
    </citation>
    <scope>NUCLEOTIDE SEQUENCE [LARGE SCALE GENOMIC DNA]</scope>
    <source>
        <strain evidence="8">rifampicinis</strain>
    </source>
</reference>
<dbReference type="InterPro" id="IPR008927">
    <property type="entry name" value="6-PGluconate_DH-like_C_sf"/>
</dbReference>
<evidence type="ECO:0000259" key="6">
    <source>
        <dbReference type="Pfam" id="PF14833"/>
    </source>
</evidence>
<evidence type="ECO:0000259" key="5">
    <source>
        <dbReference type="Pfam" id="PF03446"/>
    </source>
</evidence>
<keyword evidence="2" id="KW-0560">Oxidoreductase</keyword>
<name>A0A7S8IFL5_9CHLR</name>
<dbReference type="AlphaFoldDB" id="A0A7S8IFL5"/>
<feature type="domain" description="3-hydroxyisobutyrate dehydrogenase-like NAD-binding" evidence="6">
    <location>
        <begin position="166"/>
        <end position="263"/>
    </location>
</feature>
<dbReference type="Gene3D" id="3.40.50.720">
    <property type="entry name" value="NAD(P)-binding Rossmann-like Domain"/>
    <property type="match status" value="1"/>
</dbReference>
<evidence type="ECO:0000256" key="3">
    <source>
        <dbReference type="ARBA" id="ARBA00023027"/>
    </source>
</evidence>
<feature type="domain" description="6-phosphogluconate dehydrogenase NADP-binding" evidence="5">
    <location>
        <begin position="8"/>
        <end position="160"/>
    </location>
</feature>
<accession>A0A7S8IFL5</accession>
<sequence length="292" mass="31663">MTDNKPRLGFIGLGLMGGPMAQLLAQAEYTVTVFDLDAAKMAAIEGAAPAESIAYLVANSDVVMTSVPSFEVAVKLGEDLLAYAREGQTFIEFSTITPSAAIELAQAYAEKGTTRLDVPVSGGNYGAVRGMLRMFVGGDEATARACWPIFEVVGENDRIVYCGVAGRGQVVKIINQVAMGLSNAIYLEVFGWAKHMGVDLDVVMQGVGGGDGWRQQFDHVGTTIKEGDPTEMQVKFVQLEQFTDDALKHGYQMPLTRALFEFCDQGERITTEEIYPAPSFWHELIKNSVADK</sequence>
<dbReference type="InterPro" id="IPR006115">
    <property type="entry name" value="6PGDH_NADP-bd"/>
</dbReference>
<evidence type="ECO:0000313" key="7">
    <source>
        <dbReference type="EMBL" id="QPC83731.1"/>
    </source>
</evidence>
<dbReference type="SUPFAM" id="SSF48179">
    <property type="entry name" value="6-phosphogluconate dehydrogenase C-terminal domain-like"/>
    <property type="match status" value="1"/>
</dbReference>
<dbReference type="InterPro" id="IPR013328">
    <property type="entry name" value="6PGD_dom2"/>
</dbReference>
<dbReference type="KEGG" id="pmet:G4Y79_04960"/>
<dbReference type="InterPro" id="IPR015815">
    <property type="entry name" value="HIBADH-related"/>
</dbReference>